<dbReference type="GO" id="GO:0004519">
    <property type="term" value="F:endonuclease activity"/>
    <property type="evidence" value="ECO:0007669"/>
    <property type="project" value="InterPro"/>
</dbReference>
<dbReference type="InterPro" id="IPR027434">
    <property type="entry name" value="Homing_endonucl"/>
</dbReference>
<sequence>MIKWTMINIYLLLMFLMIMNNLIFKNNNNNNNYNNITTYNRNMELYSIQSPFMKNMNIIKRGYHTSLNTPVDISDSKSPKDKLIIVQKNNNEDNLKMNNLEMDNFYKWLVGFTDGDGSFYIKLNDKKYLRFYYGFRMHIDDKACLMKIKNMLNMPSNFEETTKTIMLVNSQKKWLYSNIVTIFDKYPCLTIKYYSYYKWKKAMIDNLNGMTYNNKDVLNIQNTINNYEVMPNLKIPYDKMNDNWILGFIEAEGSFDTSSKRNICGFNVSQHKRSINTLKAIKSYVLNNWKPINNTPLLIKDKLLKDWNTSIKLTKPDKNGVIKLEFNRMDFLYYVIMPKLYSLKWYSRKEIDFKLWMTTMEIYMKGLHNTTKGSNLLKLINNNINKKRYYSNYNIPKNIIDDVLNMNTIYNYKLPYRMNSDIQRLNSMNNNNNKFINVGVFVYDLNNMLIMTFTGYRPAATYFNCSKHEIAKYIKNGNVFMNKYILKNILLD</sequence>
<feature type="domain" description="Homing endonuclease LAGLIDADG" evidence="4">
    <location>
        <begin position="109"/>
        <end position="203"/>
    </location>
</feature>
<evidence type="ECO:0000256" key="2">
    <source>
        <dbReference type="ARBA" id="ARBA00023128"/>
    </source>
</evidence>
<evidence type="ECO:0000256" key="1">
    <source>
        <dbReference type="ARBA" id="ARBA00004173"/>
    </source>
</evidence>
<gene>
    <name evidence="6" type="primary">rf2</name>
</gene>
<dbReference type="GO" id="GO:0005739">
    <property type="term" value="C:mitochondrion"/>
    <property type="evidence" value="ECO:0007669"/>
    <property type="project" value="UniProtKB-SubCell"/>
</dbReference>
<dbReference type="PANTHER" id="PTHR36181:SF2">
    <property type="entry name" value="INTRON-ENCODED ENDONUCLEASE AI3-RELATED"/>
    <property type="match status" value="1"/>
</dbReference>
<organism evidence="6">
    <name type="scientific">Saccharomyces paradoxus</name>
    <name type="common">Yeast</name>
    <name type="synonym">Saccharomyces douglasii</name>
    <dbReference type="NCBI Taxonomy" id="27291"/>
    <lineage>
        <taxon>Eukaryota</taxon>
        <taxon>Fungi</taxon>
        <taxon>Dikarya</taxon>
        <taxon>Ascomycota</taxon>
        <taxon>Saccharomycotina</taxon>
        <taxon>Saccharomycetes</taxon>
        <taxon>Saccharomycetales</taxon>
        <taxon>Saccharomycetaceae</taxon>
        <taxon>Saccharomyces</taxon>
    </lineage>
</organism>
<evidence type="ECO:0000259" key="5">
    <source>
        <dbReference type="Pfam" id="PF07453"/>
    </source>
</evidence>
<protein>
    <recommendedName>
        <fullName evidence="7">Maturase-like protein</fullName>
    </recommendedName>
</protein>
<keyword evidence="2 6" id="KW-0496">Mitochondrion</keyword>
<feature type="transmembrane region" description="Helical" evidence="3">
    <location>
        <begin position="7"/>
        <end position="24"/>
    </location>
</feature>
<dbReference type="AlphaFoldDB" id="A0A1W5RRB0"/>
<evidence type="ECO:0000313" key="6">
    <source>
        <dbReference type="EMBL" id="AQX35985.1"/>
    </source>
</evidence>
<dbReference type="SMART" id="SM00497">
    <property type="entry name" value="IENR1"/>
    <property type="match status" value="1"/>
</dbReference>
<geneLocation type="mitochondrion" evidence="6"/>
<proteinExistence type="predicted"/>
<keyword evidence="3" id="KW-1133">Transmembrane helix</keyword>
<dbReference type="InterPro" id="IPR003647">
    <property type="entry name" value="Intron_nuc_1_rpt"/>
</dbReference>
<name>A0A1W5RRB0_SACPA</name>
<evidence type="ECO:0000256" key="3">
    <source>
        <dbReference type="SAM" id="Phobius"/>
    </source>
</evidence>
<evidence type="ECO:0000259" key="4">
    <source>
        <dbReference type="Pfam" id="PF00961"/>
    </source>
</evidence>
<dbReference type="InterPro" id="IPR004860">
    <property type="entry name" value="LAGLIDADG_dom"/>
</dbReference>
<dbReference type="Gene3D" id="3.10.28.10">
    <property type="entry name" value="Homing endonucleases"/>
    <property type="match status" value="2"/>
</dbReference>
<keyword evidence="3" id="KW-0472">Membrane</keyword>
<dbReference type="SUPFAM" id="SSF55608">
    <property type="entry name" value="Homing endonucleases"/>
    <property type="match status" value="2"/>
</dbReference>
<dbReference type="InterPro" id="IPR010896">
    <property type="entry name" value="NUMOD1"/>
</dbReference>
<keyword evidence="3" id="KW-0812">Transmembrane</keyword>
<dbReference type="EMBL" id="KY287650">
    <property type="protein sequence ID" value="AQX35985.1"/>
    <property type="molecule type" value="Genomic_DNA"/>
</dbReference>
<dbReference type="PANTHER" id="PTHR36181">
    <property type="entry name" value="INTRON-ENCODED ENDONUCLEASE AI3-RELATED"/>
    <property type="match status" value="1"/>
</dbReference>
<reference evidence="6" key="1">
    <citation type="submission" date="2016-12" db="EMBL/GenBank/DDBJ databases">
        <authorList>
            <person name="Song W.-J."/>
            <person name="Kurnit D.M."/>
        </authorList>
    </citation>
    <scope>NUCLEOTIDE SEQUENCE</scope>
</reference>
<comment type="subcellular location">
    <subcellularLocation>
        <location evidence="1">Mitochondrion</location>
    </subcellularLocation>
</comment>
<feature type="domain" description="Nuclease-associated modular DNA-binding 1" evidence="5">
    <location>
        <begin position="439"/>
        <end position="474"/>
    </location>
</feature>
<dbReference type="Pfam" id="PF00961">
    <property type="entry name" value="LAGLIDADG_1"/>
    <property type="match status" value="1"/>
</dbReference>
<evidence type="ECO:0008006" key="7">
    <source>
        <dbReference type="Google" id="ProtNLM"/>
    </source>
</evidence>
<dbReference type="Pfam" id="PF07453">
    <property type="entry name" value="NUMOD1"/>
    <property type="match status" value="1"/>
</dbReference>
<reference evidence="6" key="2">
    <citation type="journal article" date="2017" name="Mol. Biol. Evol.">
        <title>Mitochondrial recombination and introgression during speciation by hybridization.</title>
        <authorList>
            <person name="Leducq J.B."/>
            <person name="Henault M."/>
            <person name="Charron G."/>
            <person name="Nielly-Thibault L."/>
            <person name="Terrat Y."/>
            <person name="Fiumera H.L."/>
            <person name="Jesse Shapiro B."/>
            <person name="Landry C.R."/>
        </authorList>
    </citation>
    <scope>NUCLEOTIDE SEQUENCE</scope>
</reference>
<dbReference type="InterPro" id="IPR051289">
    <property type="entry name" value="LAGLIDADG_Endonuclease"/>
</dbReference>
<accession>A0A1W5RRB0</accession>